<gene>
    <name evidence="1" type="ORF">LCGC14_2416670</name>
</gene>
<dbReference type="EMBL" id="LAZR01036647">
    <property type="protein sequence ID" value="KKL24305.1"/>
    <property type="molecule type" value="Genomic_DNA"/>
</dbReference>
<protein>
    <recommendedName>
        <fullName evidence="2">B box-type domain-containing protein</fullName>
    </recommendedName>
</protein>
<dbReference type="AlphaFoldDB" id="A0A0F9BQZ3"/>
<reference evidence="1" key="1">
    <citation type="journal article" date="2015" name="Nature">
        <title>Complex archaea that bridge the gap between prokaryotes and eukaryotes.</title>
        <authorList>
            <person name="Spang A."/>
            <person name="Saw J.H."/>
            <person name="Jorgensen S.L."/>
            <person name="Zaremba-Niedzwiedzka K."/>
            <person name="Martijn J."/>
            <person name="Lind A.E."/>
            <person name="van Eijk R."/>
            <person name="Schleper C."/>
            <person name="Guy L."/>
            <person name="Ettema T.J."/>
        </authorList>
    </citation>
    <scope>NUCLEOTIDE SEQUENCE</scope>
</reference>
<comment type="caution">
    <text evidence="1">The sequence shown here is derived from an EMBL/GenBank/DDBJ whole genome shotgun (WGS) entry which is preliminary data.</text>
</comment>
<evidence type="ECO:0000313" key="1">
    <source>
        <dbReference type="EMBL" id="KKL24305.1"/>
    </source>
</evidence>
<accession>A0A0F9BQZ3</accession>
<organism evidence="1">
    <name type="scientific">marine sediment metagenome</name>
    <dbReference type="NCBI Taxonomy" id="412755"/>
    <lineage>
        <taxon>unclassified sequences</taxon>
        <taxon>metagenomes</taxon>
        <taxon>ecological metagenomes</taxon>
    </lineage>
</organism>
<name>A0A0F9BQZ3_9ZZZZ</name>
<sequence>MEICVFCSTEGSYAQETKTYMQCTICKTPCCYDCCLFNSLNGQPICKLCYEIITGREKKNAIP</sequence>
<proteinExistence type="predicted"/>
<evidence type="ECO:0008006" key="2">
    <source>
        <dbReference type="Google" id="ProtNLM"/>
    </source>
</evidence>